<gene>
    <name evidence="1" type="ORF">CA13_29070</name>
</gene>
<evidence type="ECO:0000313" key="2">
    <source>
        <dbReference type="Proteomes" id="UP000315010"/>
    </source>
</evidence>
<protein>
    <submittedName>
        <fullName evidence="1">Uncharacterized protein</fullName>
    </submittedName>
</protein>
<comment type="caution">
    <text evidence="1">The sequence shown here is derived from an EMBL/GenBank/DDBJ whole genome shotgun (WGS) entry which is preliminary data.</text>
</comment>
<name>A0A5C5Z2B1_9BACT</name>
<dbReference type="Proteomes" id="UP000315010">
    <property type="component" value="Unassembled WGS sequence"/>
</dbReference>
<keyword evidence="2" id="KW-1185">Reference proteome</keyword>
<accession>A0A5C5Z2B1</accession>
<dbReference type="EMBL" id="SJPJ01000001">
    <property type="protein sequence ID" value="TWT81454.1"/>
    <property type="molecule type" value="Genomic_DNA"/>
</dbReference>
<dbReference type="AlphaFoldDB" id="A0A5C5Z2B1"/>
<evidence type="ECO:0000313" key="1">
    <source>
        <dbReference type="EMBL" id="TWT81454.1"/>
    </source>
</evidence>
<organism evidence="1 2">
    <name type="scientific">Novipirellula herctigrandis</name>
    <dbReference type="NCBI Taxonomy" id="2527986"/>
    <lineage>
        <taxon>Bacteria</taxon>
        <taxon>Pseudomonadati</taxon>
        <taxon>Planctomycetota</taxon>
        <taxon>Planctomycetia</taxon>
        <taxon>Pirellulales</taxon>
        <taxon>Pirellulaceae</taxon>
        <taxon>Novipirellula</taxon>
    </lineage>
</organism>
<sequence length="92" mass="10003">MRQRRLEALSHPLVTAMLLDGTLCDCVSAPKRTLADTKLIATEASLYGFPIADATNQFTAMSSMSTVSTSVYRSAPNTKIDVGRVKVGFHLR</sequence>
<proteinExistence type="predicted"/>
<reference evidence="1 2" key="1">
    <citation type="submission" date="2019-02" db="EMBL/GenBank/DDBJ databases">
        <title>Deep-cultivation of Planctomycetes and their phenomic and genomic characterization uncovers novel biology.</title>
        <authorList>
            <person name="Wiegand S."/>
            <person name="Jogler M."/>
            <person name="Boedeker C."/>
            <person name="Pinto D."/>
            <person name="Vollmers J."/>
            <person name="Rivas-Marin E."/>
            <person name="Kohn T."/>
            <person name="Peeters S.H."/>
            <person name="Heuer A."/>
            <person name="Rast P."/>
            <person name="Oberbeckmann S."/>
            <person name="Bunk B."/>
            <person name="Jeske O."/>
            <person name="Meyerdierks A."/>
            <person name="Storesund J.E."/>
            <person name="Kallscheuer N."/>
            <person name="Luecker S."/>
            <person name="Lage O.M."/>
            <person name="Pohl T."/>
            <person name="Merkel B.J."/>
            <person name="Hornburger P."/>
            <person name="Mueller R.-W."/>
            <person name="Bruemmer F."/>
            <person name="Labrenz M."/>
            <person name="Spormann A.M."/>
            <person name="Op Den Camp H."/>
            <person name="Overmann J."/>
            <person name="Amann R."/>
            <person name="Jetten M.S.M."/>
            <person name="Mascher T."/>
            <person name="Medema M.H."/>
            <person name="Devos D.P."/>
            <person name="Kaster A.-K."/>
            <person name="Ovreas L."/>
            <person name="Rohde M."/>
            <person name="Galperin M.Y."/>
            <person name="Jogler C."/>
        </authorList>
    </citation>
    <scope>NUCLEOTIDE SEQUENCE [LARGE SCALE GENOMIC DNA]</scope>
    <source>
        <strain evidence="1 2">CA13</strain>
    </source>
</reference>